<sequence length="120" mass="13116">MKFSTVLGTFALSALEAYRAFASPLEPGAQSLESRGTEYCCLQTEIEGNTQNSFIAYPLPAYRGMVANVDDCKIFVYQSMTPPSQGGCAEWGFQAQDCEKWQLPTASVQEAKVCQGPVRT</sequence>
<reference evidence="2 3" key="1">
    <citation type="journal article" date="2013" name="PLoS Genet.">
        <title>Plant-symbiotic fungi as chemical engineers: Multi-genome analysis of the Clavicipitaceae reveals dynamics of alkaloid loci.</title>
        <authorList>
            <person name="Schardl C.L."/>
            <person name="Young C.A."/>
            <person name="Hesse U."/>
            <person name="Amyotte S.G."/>
            <person name="Andreeva K."/>
            <person name="Calie P.J."/>
            <person name="Fleetwood D.J."/>
            <person name="Haws D.C."/>
            <person name="Moore N."/>
            <person name="Oeser B."/>
            <person name="Panaccione D.G."/>
            <person name="Schweri K.K."/>
            <person name="Voisey C.R."/>
            <person name="Farman M.L."/>
            <person name="Jaromczyk J.W."/>
            <person name="Roe B.A."/>
            <person name="O'Sullivan D.M."/>
            <person name="Scott B."/>
            <person name="Tudzynski P."/>
            <person name="An Z."/>
            <person name="Arnaoudova E.G."/>
            <person name="Bullock C.T."/>
            <person name="Charlton N.D."/>
            <person name="Chen L."/>
            <person name="Cox M."/>
            <person name="Dinkins R.D."/>
            <person name="Florea S."/>
            <person name="Glenn A.E."/>
            <person name="Gordon A."/>
            <person name="Gueldener U."/>
            <person name="Harris D.R."/>
            <person name="Hollin W."/>
            <person name="Jaromczyk J."/>
            <person name="Johnson R.D."/>
            <person name="Khan A.K."/>
            <person name="Leistner E."/>
            <person name="Leuchtmann A."/>
            <person name="Li C."/>
            <person name="Liu J."/>
            <person name="Liu J."/>
            <person name="Liu M."/>
            <person name="Mace W."/>
            <person name="Machado C."/>
            <person name="Nagabhyru P."/>
            <person name="Pan J."/>
            <person name="Schmid J."/>
            <person name="Sugawara K."/>
            <person name="Steiner U."/>
            <person name="Takach J.E."/>
            <person name="Tanaka E."/>
            <person name="Webb J.S."/>
            <person name="Wilson E.V."/>
            <person name="Wiseman J.L."/>
            <person name="Yoshida R."/>
            <person name="Zeng Z."/>
        </authorList>
    </citation>
    <scope>NUCLEOTIDE SEQUENCE [LARGE SCALE GENOMIC DNA]</scope>
    <source>
        <strain evidence="2 3">20.1</strain>
    </source>
</reference>
<feature type="signal peptide" evidence="1">
    <location>
        <begin position="1"/>
        <end position="22"/>
    </location>
</feature>
<proteinExistence type="predicted"/>
<evidence type="ECO:0008006" key="4">
    <source>
        <dbReference type="Google" id="ProtNLM"/>
    </source>
</evidence>
<dbReference type="VEuPathDB" id="FungiDB:CPUR_08636"/>
<dbReference type="AlphaFoldDB" id="M1WDB5"/>
<evidence type="ECO:0000256" key="1">
    <source>
        <dbReference type="SAM" id="SignalP"/>
    </source>
</evidence>
<comment type="caution">
    <text evidence="2">The sequence shown here is derived from an EMBL/GenBank/DDBJ whole genome shotgun (WGS) entry which is preliminary data.</text>
</comment>
<name>M1WDB5_CLAP2</name>
<organism evidence="2 3">
    <name type="scientific">Claviceps purpurea (strain 20.1)</name>
    <name type="common">Ergot fungus</name>
    <name type="synonym">Sphacelia segetum</name>
    <dbReference type="NCBI Taxonomy" id="1111077"/>
    <lineage>
        <taxon>Eukaryota</taxon>
        <taxon>Fungi</taxon>
        <taxon>Dikarya</taxon>
        <taxon>Ascomycota</taxon>
        <taxon>Pezizomycotina</taxon>
        <taxon>Sordariomycetes</taxon>
        <taxon>Hypocreomycetidae</taxon>
        <taxon>Hypocreales</taxon>
        <taxon>Clavicipitaceae</taxon>
        <taxon>Claviceps</taxon>
    </lineage>
</organism>
<gene>
    <name evidence="2" type="ORF">CPUR_08636</name>
</gene>
<keyword evidence="1" id="KW-0732">Signal</keyword>
<dbReference type="EMBL" id="CAGA01000104">
    <property type="protein sequence ID" value="CCE34700.1"/>
    <property type="molecule type" value="Genomic_DNA"/>
</dbReference>
<evidence type="ECO:0000313" key="3">
    <source>
        <dbReference type="Proteomes" id="UP000016801"/>
    </source>
</evidence>
<dbReference type="Proteomes" id="UP000016801">
    <property type="component" value="Unassembled WGS sequence"/>
</dbReference>
<keyword evidence="3" id="KW-1185">Reference proteome</keyword>
<evidence type="ECO:0000313" key="2">
    <source>
        <dbReference type="EMBL" id="CCE34700.1"/>
    </source>
</evidence>
<dbReference type="HOGENOM" id="CLU_163485_0_0_1"/>
<accession>M1WDB5</accession>
<protein>
    <recommendedName>
        <fullName evidence="4">Small secreted protein</fullName>
    </recommendedName>
</protein>
<feature type="chain" id="PRO_5004019515" description="Small secreted protein" evidence="1">
    <location>
        <begin position="23"/>
        <end position="120"/>
    </location>
</feature>
<dbReference type="OrthoDB" id="4960499at2759"/>